<dbReference type="PIRSF" id="PIRSF000099">
    <property type="entry name" value="Histidinol_dh"/>
    <property type="match status" value="1"/>
</dbReference>
<dbReference type="RefSeq" id="WP_092840710.1">
    <property type="nucleotide sequence ID" value="NZ_FOVP01000017.1"/>
</dbReference>
<dbReference type="Proteomes" id="UP000198599">
    <property type="component" value="Unassembled WGS sequence"/>
</dbReference>
<evidence type="ECO:0000313" key="10">
    <source>
        <dbReference type="Proteomes" id="UP000198599"/>
    </source>
</evidence>
<dbReference type="InterPro" id="IPR016161">
    <property type="entry name" value="Ald_DH/histidinol_DH"/>
</dbReference>
<keyword evidence="1 4" id="KW-0479">Metal-binding</keyword>
<feature type="binding site" evidence="4 6">
    <location>
        <position position="119"/>
    </location>
    <ligand>
        <name>NAD(+)</name>
        <dbReference type="ChEBI" id="CHEBI:57540"/>
    </ligand>
</feature>
<evidence type="ECO:0000256" key="7">
    <source>
        <dbReference type="PIRSR" id="PIRSR000099-3"/>
    </source>
</evidence>
<dbReference type="Gene3D" id="1.20.5.1300">
    <property type="match status" value="1"/>
</dbReference>
<feature type="binding site" evidence="7">
    <location>
        <position position="412"/>
    </location>
    <ligand>
        <name>substrate</name>
    </ligand>
</feature>
<dbReference type="CDD" id="cd06572">
    <property type="entry name" value="Histidinol_dh"/>
    <property type="match status" value="1"/>
</dbReference>
<keyword evidence="3 4" id="KW-0560">Oxidoreductase</keyword>
<keyword evidence="10" id="KW-1185">Reference proteome</keyword>
<dbReference type="HAMAP" id="MF_02228">
    <property type="entry name" value="Sulfopropanediol_dehydrog"/>
    <property type="match status" value="1"/>
</dbReference>
<dbReference type="EC" id="1.1.1.308" evidence="4"/>
<dbReference type="AlphaFoldDB" id="A0A1I5EVB4"/>
<proteinExistence type="inferred from homology"/>
<dbReference type="GO" id="GO:0008270">
    <property type="term" value="F:zinc ion binding"/>
    <property type="evidence" value="ECO:0007669"/>
    <property type="project" value="UniProtKB-UniRule"/>
</dbReference>
<organism evidence="9 10">
    <name type="scientific">Roseovarius lutimaris</name>
    <dbReference type="NCBI Taxonomy" id="1005928"/>
    <lineage>
        <taxon>Bacteria</taxon>
        <taxon>Pseudomonadati</taxon>
        <taxon>Pseudomonadota</taxon>
        <taxon>Alphaproteobacteria</taxon>
        <taxon>Rhodobacterales</taxon>
        <taxon>Roseobacteraceae</taxon>
        <taxon>Roseovarius</taxon>
    </lineage>
</organism>
<feature type="binding site" evidence="4 8">
    <location>
        <position position="249"/>
    </location>
    <ligand>
        <name>Zn(2+)</name>
        <dbReference type="ChEBI" id="CHEBI:29105"/>
    </ligand>
</feature>
<dbReference type="InterPro" id="IPR022695">
    <property type="entry name" value="Histidinol_DH_monofunct"/>
</dbReference>
<accession>A0A1I5EVB4</accession>
<dbReference type="EMBL" id="FOVP01000017">
    <property type="protein sequence ID" value="SFO15444.1"/>
    <property type="molecule type" value="Genomic_DNA"/>
</dbReference>
<dbReference type="PANTHER" id="PTHR21256">
    <property type="entry name" value="HISTIDINOL DEHYDROGENASE HDH"/>
    <property type="match status" value="1"/>
</dbReference>
<keyword evidence="4 6" id="KW-0520">NAD</keyword>
<name>A0A1I5EVB4_9RHOB</name>
<comment type="cofactor">
    <cofactor evidence="4 8">
        <name>Zn(2+)</name>
        <dbReference type="ChEBI" id="CHEBI:29105"/>
    </cofactor>
    <text evidence="4 8">Binds 1 zinc ion per subunit.</text>
</comment>
<reference evidence="10" key="1">
    <citation type="submission" date="2016-10" db="EMBL/GenBank/DDBJ databases">
        <authorList>
            <person name="Varghese N."/>
            <person name="Submissions S."/>
        </authorList>
    </citation>
    <scope>NUCLEOTIDE SEQUENCE [LARGE SCALE GENOMIC DNA]</scope>
    <source>
        <strain evidence="10">DSM 28463</strain>
    </source>
</reference>
<feature type="binding site" evidence="4 8">
    <location>
        <position position="412"/>
    </location>
    <ligand>
        <name>Zn(2+)</name>
        <dbReference type="ChEBI" id="CHEBI:29105"/>
    </ligand>
</feature>
<dbReference type="PRINTS" id="PR00083">
    <property type="entry name" value="HOLDHDRGNASE"/>
</dbReference>
<dbReference type="STRING" id="1005928.SAMN04487859_11776"/>
<dbReference type="GO" id="GO:0051287">
    <property type="term" value="F:NAD binding"/>
    <property type="evidence" value="ECO:0007669"/>
    <property type="project" value="InterPro"/>
</dbReference>
<feature type="binding site" evidence="7">
    <location>
        <position position="407"/>
    </location>
    <ligand>
        <name>substrate</name>
    </ligand>
</feature>
<feature type="active site" description="Proton acceptor" evidence="4 5">
    <location>
        <position position="319"/>
    </location>
</feature>
<feature type="binding site" evidence="4 6">
    <location>
        <position position="181"/>
    </location>
    <ligand>
        <name>NAD(+)</name>
        <dbReference type="ChEBI" id="CHEBI:57540"/>
    </ligand>
</feature>
<dbReference type="FunFam" id="3.40.50.1980:FF:000001">
    <property type="entry name" value="Histidinol dehydrogenase"/>
    <property type="match status" value="1"/>
</dbReference>
<feature type="active site" description="Proton acceptor" evidence="4 5">
    <location>
        <position position="320"/>
    </location>
</feature>
<evidence type="ECO:0000256" key="6">
    <source>
        <dbReference type="PIRSR" id="PIRSR000099-2"/>
    </source>
</evidence>
<dbReference type="InterPro" id="IPR012131">
    <property type="entry name" value="Hstdl_DH"/>
</dbReference>
<gene>
    <name evidence="4" type="primary">hpsN</name>
    <name evidence="9" type="ORF">SAMN04487859_11776</name>
</gene>
<feature type="binding site" evidence="7">
    <location>
        <position position="320"/>
    </location>
    <ligand>
        <name>substrate</name>
    </ligand>
</feature>
<dbReference type="PROSITE" id="PS00611">
    <property type="entry name" value="HISOL_DEHYDROGENASE"/>
    <property type="match status" value="1"/>
</dbReference>
<keyword evidence="2 4" id="KW-0862">Zinc</keyword>
<feature type="binding site" evidence="7">
    <location>
        <position position="353"/>
    </location>
    <ligand>
        <name>substrate</name>
    </ligand>
</feature>
<protein>
    <recommendedName>
        <fullName evidence="4">Sulfopropanediol 3-dehydrogenase</fullName>
        <ecNumber evidence="4">1.1.1.308</ecNumber>
    </recommendedName>
    <alternativeName>
        <fullName evidence="4">2,3-dihydroxypropane-1-sulfonate 3-dehydrogenase (sulfolactate forming)</fullName>
        <shortName evidence="4">DHPS 3-dehydrogenase (sulfolactate forming)</shortName>
    </alternativeName>
</protein>
<dbReference type="InterPro" id="IPR043678">
    <property type="entry name" value="Sulfopropanediol_dehydrog_HpsN"/>
</dbReference>
<feature type="binding site" evidence="7">
    <location>
        <position position="227"/>
    </location>
    <ligand>
        <name>substrate</name>
    </ligand>
</feature>
<dbReference type="Gene3D" id="3.40.50.1980">
    <property type="entry name" value="Nitrogenase molybdenum iron protein domain"/>
    <property type="match status" value="2"/>
</dbReference>
<dbReference type="GO" id="GO:0004399">
    <property type="term" value="F:histidinol dehydrogenase activity"/>
    <property type="evidence" value="ECO:0007669"/>
    <property type="project" value="InterPro"/>
</dbReference>
<dbReference type="GO" id="GO:0005829">
    <property type="term" value="C:cytosol"/>
    <property type="evidence" value="ECO:0007669"/>
    <property type="project" value="TreeGrafter"/>
</dbReference>
<feature type="binding site" evidence="4 8">
    <location>
        <position position="353"/>
    </location>
    <ligand>
        <name>Zn(2+)</name>
        <dbReference type="ChEBI" id="CHEBI:29105"/>
    </ligand>
</feature>
<dbReference type="NCBIfam" id="TIGR00069">
    <property type="entry name" value="hisD"/>
    <property type="match status" value="1"/>
</dbReference>
<dbReference type="OrthoDB" id="9805269at2"/>
<evidence type="ECO:0000256" key="8">
    <source>
        <dbReference type="PIRSR" id="PIRSR000099-4"/>
    </source>
</evidence>
<dbReference type="PANTHER" id="PTHR21256:SF2">
    <property type="entry name" value="HISTIDINE BIOSYNTHESIS TRIFUNCTIONAL PROTEIN"/>
    <property type="match status" value="1"/>
</dbReference>
<evidence type="ECO:0000256" key="5">
    <source>
        <dbReference type="PIRSR" id="PIRSR000099-1"/>
    </source>
</evidence>
<dbReference type="InterPro" id="IPR001692">
    <property type="entry name" value="Histidinol_DH_CS"/>
</dbReference>
<feature type="binding site" evidence="7">
    <location>
        <position position="249"/>
    </location>
    <ligand>
        <name>substrate</name>
    </ligand>
</feature>
<feature type="binding site" evidence="4 8">
    <location>
        <position position="252"/>
    </location>
    <ligand>
        <name>Zn(2+)</name>
        <dbReference type="ChEBI" id="CHEBI:29105"/>
    </ligand>
</feature>
<evidence type="ECO:0000256" key="2">
    <source>
        <dbReference type="ARBA" id="ARBA00022833"/>
    </source>
</evidence>
<dbReference type="Pfam" id="PF00815">
    <property type="entry name" value="Histidinol_dh"/>
    <property type="match status" value="1"/>
</dbReference>
<comment type="similarity">
    <text evidence="4">Belongs to the histidinol dehydrogenase family. HpsN subfamily.</text>
</comment>
<comment type="catalytic activity">
    <reaction evidence="4">
        <text>(2R)-3-sulfopropanediol + 2 NAD(+) + H2O = (2R)-3-sulfolactate + 2 NADH + 3 H(+)</text>
        <dbReference type="Rhea" id="RHEA:28074"/>
        <dbReference type="ChEBI" id="CHEBI:15377"/>
        <dbReference type="ChEBI" id="CHEBI:15378"/>
        <dbReference type="ChEBI" id="CHEBI:57540"/>
        <dbReference type="ChEBI" id="CHEBI:57945"/>
        <dbReference type="ChEBI" id="CHEBI:58738"/>
        <dbReference type="ChEBI" id="CHEBI:60997"/>
        <dbReference type="EC" id="1.1.1.308"/>
    </reaction>
</comment>
<feature type="binding site" evidence="4 6">
    <location>
        <position position="204"/>
    </location>
    <ligand>
        <name>NAD(+)</name>
        <dbReference type="ChEBI" id="CHEBI:57540"/>
    </ligand>
</feature>
<evidence type="ECO:0000313" key="9">
    <source>
        <dbReference type="EMBL" id="SFO15444.1"/>
    </source>
</evidence>
<evidence type="ECO:0000256" key="4">
    <source>
        <dbReference type="HAMAP-Rule" id="MF_02228"/>
    </source>
</evidence>
<comment type="function">
    <text evidence="4">Catalyzes the NAD-dependent oxidation of (R)-2,3-dihydroxypropane-1-sulfonate to (R)-3-sulfolactate.</text>
</comment>
<feature type="binding site" evidence="7">
    <location>
        <position position="252"/>
    </location>
    <ligand>
        <name>substrate</name>
    </ligand>
</feature>
<dbReference type="GO" id="GO:0000105">
    <property type="term" value="P:L-histidine biosynthetic process"/>
    <property type="evidence" value="ECO:0007669"/>
    <property type="project" value="InterPro"/>
</dbReference>
<sequence>MTREYLKKATLTSKSDASDVKATVRKILDDIEAGGDKAAMEYAAKFDQYDGNVVVTRAEIEAAAALVPEKLKQDIQFAHDNVRRFAEAQKETLKNIEVEVVPGLIAGQKSIPVTGAGCYVPGGRYSHIASAIMTVTTASVAGCKHIVACSPPRPGVGIAPAIIYAADLCGADTILAMGGVQGVAAMTFGLFGLPRANILVGPGNQFVAEAKRMLFGRVGIDMIAGPTDSLILADATADPMVVATDLVGQAEHGYNSPVWLVTDNRPLAEEVMRIVPGLIDDLPEVNRDNAFAAWRDYAEVILCADREEMAATSDDYAPEHLTVQAEDLDWWLGRLSCYGSLFLGEETTVAFGDKAAGTNHVLPTSGAASYTGGLSVHKYMKIVTWQRATREGSKPVAEATARISRLEGMEGHARTADIRLKKYFPDETFDLTSNG</sequence>
<dbReference type="SUPFAM" id="SSF53720">
    <property type="entry name" value="ALDH-like"/>
    <property type="match status" value="1"/>
</dbReference>
<evidence type="ECO:0000256" key="3">
    <source>
        <dbReference type="ARBA" id="ARBA00023002"/>
    </source>
</evidence>
<evidence type="ECO:0000256" key="1">
    <source>
        <dbReference type="ARBA" id="ARBA00022723"/>
    </source>
</evidence>